<name>A0A1B6HAJ9_9HEMI</name>
<feature type="region of interest" description="Disordered" evidence="1">
    <location>
        <begin position="1"/>
        <end position="31"/>
    </location>
</feature>
<accession>A0A1B6HAJ9</accession>
<feature type="region of interest" description="Disordered" evidence="1">
    <location>
        <begin position="137"/>
        <end position="164"/>
    </location>
</feature>
<sequence>GEDLHQGGEELIQEPSPNIPVKKCQSASSNDVDEVFCTDKEQTPAKKPRLNDGLSVPGCSHWVDGNQASQLGETSKFVVSPEVVMPIPKVKATTKRSNRKKGKTAILTESPYKRELMEAINEREEKNRIKQEKARMRLFKKENKSKSKETKEKNLKKLEKRRSRKMKTMMTVMMMMMQTVPVCIVESSI</sequence>
<feature type="non-terminal residue" evidence="2">
    <location>
        <position position="1"/>
    </location>
</feature>
<protein>
    <submittedName>
        <fullName evidence="2">Uncharacterized protein</fullName>
    </submittedName>
</protein>
<dbReference type="AlphaFoldDB" id="A0A1B6HAJ9"/>
<gene>
    <name evidence="2" type="ORF">g.4142</name>
</gene>
<organism evidence="2">
    <name type="scientific">Homalodisca liturata</name>
    <dbReference type="NCBI Taxonomy" id="320908"/>
    <lineage>
        <taxon>Eukaryota</taxon>
        <taxon>Metazoa</taxon>
        <taxon>Ecdysozoa</taxon>
        <taxon>Arthropoda</taxon>
        <taxon>Hexapoda</taxon>
        <taxon>Insecta</taxon>
        <taxon>Pterygota</taxon>
        <taxon>Neoptera</taxon>
        <taxon>Paraneoptera</taxon>
        <taxon>Hemiptera</taxon>
        <taxon>Auchenorrhyncha</taxon>
        <taxon>Membracoidea</taxon>
        <taxon>Cicadellidae</taxon>
        <taxon>Cicadellinae</taxon>
        <taxon>Proconiini</taxon>
        <taxon>Homalodisca</taxon>
    </lineage>
</organism>
<feature type="compositionally biased region" description="Basic and acidic residues" evidence="1">
    <location>
        <begin position="137"/>
        <end position="157"/>
    </location>
</feature>
<evidence type="ECO:0000256" key="1">
    <source>
        <dbReference type="SAM" id="MobiDB-lite"/>
    </source>
</evidence>
<dbReference type="EMBL" id="GECU01036019">
    <property type="protein sequence ID" value="JAS71687.1"/>
    <property type="molecule type" value="Transcribed_RNA"/>
</dbReference>
<reference evidence="2" key="1">
    <citation type="submission" date="2015-11" db="EMBL/GenBank/DDBJ databases">
        <title>De novo transcriptome assembly of four potential Pierce s Disease insect vectors from Arizona vineyards.</title>
        <authorList>
            <person name="Tassone E.E."/>
        </authorList>
    </citation>
    <scope>NUCLEOTIDE SEQUENCE</scope>
</reference>
<feature type="non-terminal residue" evidence="2">
    <location>
        <position position="189"/>
    </location>
</feature>
<evidence type="ECO:0000313" key="2">
    <source>
        <dbReference type="EMBL" id="JAS71687.1"/>
    </source>
</evidence>
<proteinExistence type="predicted"/>